<dbReference type="SUPFAM" id="SSF48371">
    <property type="entry name" value="ARM repeat"/>
    <property type="match status" value="1"/>
</dbReference>
<dbReference type="Gene3D" id="1.25.10.10">
    <property type="entry name" value="Leucine-rich Repeat Variant"/>
    <property type="match status" value="3"/>
</dbReference>
<feature type="domain" description="DUF7032" evidence="3">
    <location>
        <begin position="14"/>
        <end position="122"/>
    </location>
</feature>
<dbReference type="InterPro" id="IPR000225">
    <property type="entry name" value="Armadillo"/>
</dbReference>
<evidence type="ECO:0000256" key="1">
    <source>
        <dbReference type="ARBA" id="ARBA00022737"/>
    </source>
</evidence>
<name>A0AAD8KCH0_TARER</name>
<evidence type="ECO:0000313" key="4">
    <source>
        <dbReference type="EMBL" id="KAK1420174.1"/>
    </source>
</evidence>
<dbReference type="InterPro" id="IPR016024">
    <property type="entry name" value="ARM-type_fold"/>
</dbReference>
<keyword evidence="5" id="KW-1185">Reference proteome</keyword>
<dbReference type="PANTHER" id="PTHR46043">
    <property type="entry name" value="ARM REPEAT SUPERFAMILY PROTEIN"/>
    <property type="match status" value="1"/>
</dbReference>
<dbReference type="InterPro" id="IPR054296">
    <property type="entry name" value="DUF7032"/>
</dbReference>
<evidence type="ECO:0000259" key="3">
    <source>
        <dbReference type="Pfam" id="PF23005"/>
    </source>
</evidence>
<proteinExistence type="predicted"/>
<feature type="repeat" description="ARM" evidence="2">
    <location>
        <begin position="223"/>
        <end position="265"/>
    </location>
</feature>
<keyword evidence="1" id="KW-0677">Repeat</keyword>
<dbReference type="InterPro" id="IPR011989">
    <property type="entry name" value="ARM-like"/>
</dbReference>
<dbReference type="AlphaFoldDB" id="A0AAD8KCH0"/>
<reference evidence="4" key="1">
    <citation type="journal article" date="2023" name="bioRxiv">
        <title>Improved chromosome-level genome assembly for marigold (Tagetes erecta).</title>
        <authorList>
            <person name="Jiang F."/>
            <person name="Yuan L."/>
            <person name="Wang S."/>
            <person name="Wang H."/>
            <person name="Xu D."/>
            <person name="Wang A."/>
            <person name="Fan W."/>
        </authorList>
    </citation>
    <scope>NUCLEOTIDE SEQUENCE</scope>
    <source>
        <strain evidence="4">WSJ</strain>
        <tissue evidence="4">Leaf</tissue>
    </source>
</reference>
<gene>
    <name evidence="4" type="ORF">QVD17_21550</name>
</gene>
<comment type="caution">
    <text evidence="4">The sequence shown here is derived from an EMBL/GenBank/DDBJ whole genome shotgun (WGS) entry which is preliminary data.</text>
</comment>
<dbReference type="EMBL" id="JAUHHV010000006">
    <property type="protein sequence ID" value="KAK1420174.1"/>
    <property type="molecule type" value="Genomic_DNA"/>
</dbReference>
<evidence type="ECO:0000313" key="5">
    <source>
        <dbReference type="Proteomes" id="UP001229421"/>
    </source>
</evidence>
<dbReference type="SMART" id="SM00185">
    <property type="entry name" value="ARM"/>
    <property type="match status" value="8"/>
</dbReference>
<dbReference type="Pfam" id="PF00514">
    <property type="entry name" value="Arm"/>
    <property type="match status" value="1"/>
</dbReference>
<organism evidence="4 5">
    <name type="scientific">Tagetes erecta</name>
    <name type="common">African marigold</name>
    <dbReference type="NCBI Taxonomy" id="13708"/>
    <lineage>
        <taxon>Eukaryota</taxon>
        <taxon>Viridiplantae</taxon>
        <taxon>Streptophyta</taxon>
        <taxon>Embryophyta</taxon>
        <taxon>Tracheophyta</taxon>
        <taxon>Spermatophyta</taxon>
        <taxon>Magnoliopsida</taxon>
        <taxon>eudicotyledons</taxon>
        <taxon>Gunneridae</taxon>
        <taxon>Pentapetalae</taxon>
        <taxon>asterids</taxon>
        <taxon>campanulids</taxon>
        <taxon>Asterales</taxon>
        <taxon>Asteraceae</taxon>
        <taxon>Asteroideae</taxon>
        <taxon>Heliantheae alliance</taxon>
        <taxon>Tageteae</taxon>
        <taxon>Tagetes</taxon>
    </lineage>
</organism>
<dbReference type="PROSITE" id="PS50176">
    <property type="entry name" value="ARM_REPEAT"/>
    <property type="match status" value="1"/>
</dbReference>
<evidence type="ECO:0000256" key="2">
    <source>
        <dbReference type="PROSITE-ProRule" id="PRU00259"/>
    </source>
</evidence>
<protein>
    <recommendedName>
        <fullName evidence="3">DUF7032 domain-containing protein</fullName>
    </recommendedName>
</protein>
<dbReference type="PANTHER" id="PTHR46043:SF9">
    <property type="entry name" value="ARM REPEAT SUPERFAMILY PROTEIN"/>
    <property type="match status" value="1"/>
</dbReference>
<sequence length="546" mass="59201">MADFQTAEEWLSHVKDLVPVALEKAREVKEFPGRWKMIISRLEQIPSRLSDLSSHPCFSKNTLCNEQLEAISKTLNDTIKLAEICSKGKYDGKLQMQSDLDSLSGKIDLNLRDCGLLIKTGVLGEVTMTSDLEGTSHRSSDIRELLARLQIGHLEAKHKALDSLVDVMKEDEKTVLSIVGRSNIGALVQLLTATSPRIREKTVTLICSLAESGGCESWLVSEGVLPPLIRLLESGSSVGREKAAITLQRLSMSEETARSIAGHGGVPPLIDICRTGDSVSQASATCTLKNLSVIPELRQTLAEEGIVKIMISVLDSGILLGSKEYAAECLQNLTSSNDDLKRTVINEGGARSLLAYLDGPLPQEPAVAALRNLIGLVSVESLISLGLLPRLVHVLKSGSLGAQKAAMSAICRICNTIEVKRLVGESGCIPLLIKLLEAQSNGVREVAAQAIASLMTLQHNRRMVRKDDKSVPNLVQLLDPSPQNTAKKYAISCLSLLSSSKRCRKLMVSYGAIGYLKKLTEMEIPGSAKLLEKLERGRLKSLFGKK</sequence>
<accession>A0AAD8KCH0</accession>
<dbReference type="Pfam" id="PF23005">
    <property type="entry name" value="DUF7032"/>
    <property type="match status" value="1"/>
</dbReference>
<dbReference type="Proteomes" id="UP001229421">
    <property type="component" value="Unassembled WGS sequence"/>
</dbReference>